<dbReference type="Gene3D" id="2.40.170.20">
    <property type="entry name" value="TonB-dependent receptor, beta-barrel domain"/>
    <property type="match status" value="1"/>
</dbReference>
<dbReference type="InterPro" id="IPR036942">
    <property type="entry name" value="Beta-barrel_TonB_sf"/>
</dbReference>
<dbReference type="Pfam" id="PF14905">
    <property type="entry name" value="OMP_b-brl_3"/>
    <property type="match status" value="1"/>
</dbReference>
<dbReference type="Pfam" id="PF13715">
    <property type="entry name" value="CarbopepD_reg_2"/>
    <property type="match status" value="1"/>
</dbReference>
<gene>
    <name evidence="5" type="ORF">JoomaDRAFT_1161</name>
</gene>
<evidence type="ECO:0000313" key="5">
    <source>
        <dbReference type="EMBL" id="EIJ38180.1"/>
    </source>
</evidence>
<comment type="subcellular location">
    <subcellularLocation>
        <location evidence="1">Cell outer membrane</location>
    </subcellularLocation>
</comment>
<dbReference type="AlphaFoldDB" id="I3C3I7"/>
<sequence length="804" mass="92844">MHRNQVLVLLFLLVTCKPLLSQEFMVKGKTIDSNNRTLSFVNVMLLNAKDSVSIAGTSTEENGTFILNKIPEGNYILKTSYIGYHNNYKNITVHNNFNADTIILKHDIENLEEVTLSFQKPRLEKKNGRLIFQVENSTLSSLSTYEILQRTPGVISLDDKISVKNLKTTVYINNKRVYLDDRELKNLLENFAGNNIASIEVITNPSAKYDAEGGAVLNIVTSKNISIGYKGAVNGTWEDAIFPKYTLGTSHYYKNNVVDFYAGYSFNPRKDYKRSDSYVNFFDGNLPSNQWETSLYKTTRSKAHNFNTILDFNLDDKNKVSFSSNIIYNPSKSIENKVNTDVLSAEDTKESSFNTNSDIDIDNTNITLNATYNREIGKNGTHLDIQTNYVYYNEGENQILATDYFDENDSYQYTNAFDTEASQKNNIFTGQIDFSSPLGVNNLELGAKYSSISSGNIIAFYGDYTPSSSRDDHFDYDEQIWASYANFSRDWDSWSLVAGLRGEYTDAIGNSVALGTINKQHYLELFPTFSLHHQVSEKHEIGVSYKRAIARPRYQSLNPFRYYLNENNFIAGNPYLKPSIENKISLDYTFDGNYIFEVYYQQEKNELNNLTFQRNNAQVVYNSTFNIEESFQYSIDFIHYRPITKWWFLSTYMSGFFYEMSFIARESNDAIQTQNTVGYFGQLYNSFTISKEKSISADVYLEYVSRFFIGNYLMKDRFKTNIGLRKKLWNGRASLNINLNDVFNTYNIPLTTRYLNQDNGYTAKPEQRTFTIGFNYKFGNFRLADNKRNIDFKEEERLKEETEF</sequence>
<keyword evidence="3" id="KW-0998">Cell outer membrane</keyword>
<keyword evidence="6" id="KW-1185">Reference proteome</keyword>
<dbReference type="SUPFAM" id="SSF56935">
    <property type="entry name" value="Porins"/>
    <property type="match status" value="1"/>
</dbReference>
<accession>I3C3I7</accession>
<evidence type="ECO:0000259" key="4">
    <source>
        <dbReference type="Pfam" id="PF14905"/>
    </source>
</evidence>
<dbReference type="STRING" id="926559.JoomaDRAFT_1161"/>
<dbReference type="eggNOG" id="COG4772">
    <property type="taxonomic scope" value="Bacteria"/>
</dbReference>
<keyword evidence="2" id="KW-0472">Membrane</keyword>
<dbReference type="Gene3D" id="2.60.40.1120">
    <property type="entry name" value="Carboxypeptidase-like, regulatory domain"/>
    <property type="match status" value="1"/>
</dbReference>
<name>I3C3I7_9FLAO</name>
<proteinExistence type="predicted"/>
<dbReference type="PANTHER" id="PTHR40980">
    <property type="entry name" value="PLUG DOMAIN-CONTAINING PROTEIN"/>
    <property type="match status" value="1"/>
</dbReference>
<evidence type="ECO:0000256" key="3">
    <source>
        <dbReference type="ARBA" id="ARBA00023237"/>
    </source>
</evidence>
<dbReference type="OrthoDB" id="8764943at2"/>
<evidence type="ECO:0000256" key="1">
    <source>
        <dbReference type="ARBA" id="ARBA00004442"/>
    </source>
</evidence>
<evidence type="ECO:0000313" key="6">
    <source>
        <dbReference type="Proteomes" id="UP000004690"/>
    </source>
</evidence>
<dbReference type="InterPro" id="IPR008969">
    <property type="entry name" value="CarboxyPept-like_regulatory"/>
</dbReference>
<dbReference type="InterPro" id="IPR041700">
    <property type="entry name" value="OMP_b-brl_3"/>
</dbReference>
<reference evidence="5 6" key="1">
    <citation type="submission" date="2012-02" db="EMBL/GenBank/DDBJ databases">
        <title>Improved High-Quality Draft genome of Joostella marina DSM 19592.</title>
        <authorList>
            <consortium name="US DOE Joint Genome Institute (JGI-PGF)"/>
            <person name="Lucas S."/>
            <person name="Copeland A."/>
            <person name="Lapidus A."/>
            <person name="Bruce D."/>
            <person name="Goodwin L."/>
            <person name="Pitluck S."/>
            <person name="Peters L."/>
            <person name="Chertkov O."/>
            <person name="Ovchinnikova G."/>
            <person name="Kyrpides N."/>
            <person name="Mavromatis K."/>
            <person name="Detter J.C."/>
            <person name="Han C."/>
            <person name="Land M."/>
            <person name="Hauser L."/>
            <person name="Markowitz V."/>
            <person name="Cheng J.-F."/>
            <person name="Hugenholtz P."/>
            <person name="Woyke T."/>
            <person name="Wu D."/>
            <person name="Tindall B."/>
            <person name="Brambilla E."/>
            <person name="Klenk H.-P."/>
            <person name="Eisen J.A."/>
        </authorList>
    </citation>
    <scope>NUCLEOTIDE SEQUENCE [LARGE SCALE GENOMIC DNA]</scope>
    <source>
        <strain evidence="5 6">DSM 19592</strain>
    </source>
</reference>
<dbReference type="HOGENOM" id="CLU_017617_1_0_10"/>
<dbReference type="GO" id="GO:0009279">
    <property type="term" value="C:cell outer membrane"/>
    <property type="evidence" value="ECO:0007669"/>
    <property type="project" value="UniProtKB-SubCell"/>
</dbReference>
<dbReference type="SUPFAM" id="SSF49464">
    <property type="entry name" value="Carboxypeptidase regulatory domain-like"/>
    <property type="match status" value="1"/>
</dbReference>
<organism evidence="5 6">
    <name type="scientific">Galbibacter orientalis DSM 19592</name>
    <dbReference type="NCBI Taxonomy" id="926559"/>
    <lineage>
        <taxon>Bacteria</taxon>
        <taxon>Pseudomonadati</taxon>
        <taxon>Bacteroidota</taxon>
        <taxon>Flavobacteriia</taxon>
        <taxon>Flavobacteriales</taxon>
        <taxon>Flavobacteriaceae</taxon>
        <taxon>Galbibacter</taxon>
    </lineage>
</organism>
<protein>
    <submittedName>
        <fullName evidence="5">Outer membrane receptor protein</fullName>
    </submittedName>
</protein>
<evidence type="ECO:0000256" key="2">
    <source>
        <dbReference type="ARBA" id="ARBA00023136"/>
    </source>
</evidence>
<dbReference type="EMBL" id="JH651379">
    <property type="protein sequence ID" value="EIJ38180.1"/>
    <property type="molecule type" value="Genomic_DNA"/>
</dbReference>
<keyword evidence="5" id="KW-0675">Receptor</keyword>
<feature type="domain" description="Outer membrane protein beta-barrel" evidence="4">
    <location>
        <begin position="376"/>
        <end position="776"/>
    </location>
</feature>
<dbReference type="Proteomes" id="UP000004690">
    <property type="component" value="Unassembled WGS sequence"/>
</dbReference>
<dbReference type="PANTHER" id="PTHR40980:SF4">
    <property type="entry name" value="TONB-DEPENDENT RECEPTOR-LIKE BETA-BARREL DOMAIN-CONTAINING PROTEIN"/>
    <property type="match status" value="1"/>
</dbReference>